<evidence type="ECO:0000313" key="8">
    <source>
        <dbReference type="EMBL" id="KAJ9602586.1"/>
    </source>
</evidence>
<feature type="transmembrane region" description="Helical" evidence="6">
    <location>
        <begin position="170"/>
        <end position="193"/>
    </location>
</feature>
<feature type="region of interest" description="Disordered" evidence="5">
    <location>
        <begin position="1"/>
        <end position="25"/>
    </location>
</feature>
<keyword evidence="2 6" id="KW-0812">Transmembrane</keyword>
<dbReference type="InterPro" id="IPR036259">
    <property type="entry name" value="MFS_trans_sf"/>
</dbReference>
<keyword evidence="9" id="KW-1185">Reference proteome</keyword>
<dbReference type="AlphaFoldDB" id="A0AA39CBW7"/>
<evidence type="ECO:0000256" key="6">
    <source>
        <dbReference type="SAM" id="Phobius"/>
    </source>
</evidence>
<feature type="transmembrane region" description="Helical" evidence="6">
    <location>
        <begin position="382"/>
        <end position="400"/>
    </location>
</feature>
<keyword evidence="3 6" id="KW-1133">Transmembrane helix</keyword>
<dbReference type="SUPFAM" id="SSF103473">
    <property type="entry name" value="MFS general substrate transporter"/>
    <property type="match status" value="1"/>
</dbReference>
<protein>
    <recommendedName>
        <fullName evidence="7">Major facilitator superfamily (MFS) profile domain-containing protein</fullName>
    </recommendedName>
</protein>
<feature type="transmembrane region" description="Helical" evidence="6">
    <location>
        <begin position="46"/>
        <end position="65"/>
    </location>
</feature>
<evidence type="ECO:0000256" key="4">
    <source>
        <dbReference type="ARBA" id="ARBA00023136"/>
    </source>
</evidence>
<feature type="transmembrane region" description="Helical" evidence="6">
    <location>
        <begin position="313"/>
        <end position="334"/>
    </location>
</feature>
<feature type="transmembrane region" description="Helical" evidence="6">
    <location>
        <begin position="406"/>
        <end position="428"/>
    </location>
</feature>
<organism evidence="8 9">
    <name type="scientific">Cladophialophora chaetospira</name>
    <dbReference type="NCBI Taxonomy" id="386627"/>
    <lineage>
        <taxon>Eukaryota</taxon>
        <taxon>Fungi</taxon>
        <taxon>Dikarya</taxon>
        <taxon>Ascomycota</taxon>
        <taxon>Pezizomycotina</taxon>
        <taxon>Eurotiomycetes</taxon>
        <taxon>Chaetothyriomycetidae</taxon>
        <taxon>Chaetothyriales</taxon>
        <taxon>Herpotrichiellaceae</taxon>
        <taxon>Cladophialophora</taxon>
    </lineage>
</organism>
<feature type="transmembrane region" description="Helical" evidence="6">
    <location>
        <begin position="205"/>
        <end position="224"/>
    </location>
</feature>
<evidence type="ECO:0000256" key="1">
    <source>
        <dbReference type="ARBA" id="ARBA00004141"/>
    </source>
</evidence>
<proteinExistence type="predicted"/>
<evidence type="ECO:0000259" key="7">
    <source>
        <dbReference type="PROSITE" id="PS50850"/>
    </source>
</evidence>
<dbReference type="GO" id="GO:0005886">
    <property type="term" value="C:plasma membrane"/>
    <property type="evidence" value="ECO:0007669"/>
    <property type="project" value="TreeGrafter"/>
</dbReference>
<feature type="transmembrane region" description="Helical" evidence="6">
    <location>
        <begin position="525"/>
        <end position="545"/>
    </location>
</feature>
<dbReference type="PROSITE" id="PS50850">
    <property type="entry name" value="MFS"/>
    <property type="match status" value="1"/>
</dbReference>
<dbReference type="GO" id="GO:0022857">
    <property type="term" value="F:transmembrane transporter activity"/>
    <property type="evidence" value="ECO:0007669"/>
    <property type="project" value="InterPro"/>
</dbReference>
<dbReference type="Proteomes" id="UP001172673">
    <property type="component" value="Unassembled WGS sequence"/>
</dbReference>
<name>A0AA39CBW7_9EURO</name>
<dbReference type="EMBL" id="JAPDRK010000025">
    <property type="protein sequence ID" value="KAJ9602586.1"/>
    <property type="molecule type" value="Genomic_DNA"/>
</dbReference>
<feature type="transmembrane region" description="Helical" evidence="6">
    <location>
        <begin position="113"/>
        <end position="132"/>
    </location>
</feature>
<dbReference type="Gene3D" id="1.20.1250.20">
    <property type="entry name" value="MFS general substrate transporter like domains"/>
    <property type="match status" value="1"/>
</dbReference>
<dbReference type="InterPro" id="IPR011701">
    <property type="entry name" value="MFS"/>
</dbReference>
<dbReference type="InterPro" id="IPR020846">
    <property type="entry name" value="MFS_dom"/>
</dbReference>
<feature type="transmembrane region" description="Helical" evidence="6">
    <location>
        <begin position="245"/>
        <end position="264"/>
    </location>
</feature>
<reference evidence="8" key="1">
    <citation type="submission" date="2022-10" db="EMBL/GenBank/DDBJ databases">
        <title>Culturing micro-colonial fungi from biological soil crusts in the Mojave desert and describing Neophaeococcomyces mojavensis, and introducing the new genera and species Taxawa tesnikishii.</title>
        <authorList>
            <person name="Kurbessoian T."/>
            <person name="Stajich J.E."/>
        </authorList>
    </citation>
    <scope>NUCLEOTIDE SEQUENCE</scope>
    <source>
        <strain evidence="8">TK_41</strain>
    </source>
</reference>
<evidence type="ECO:0000256" key="5">
    <source>
        <dbReference type="SAM" id="MobiDB-lite"/>
    </source>
</evidence>
<accession>A0AA39CBW7</accession>
<evidence type="ECO:0000256" key="3">
    <source>
        <dbReference type="ARBA" id="ARBA00022989"/>
    </source>
</evidence>
<sequence>MAITSVEDHTSNMANHEKTSPSSHLEVTQPLEYEDEEEPQLHARTYIALAAMFLLNFVQVFALTGPPAVLSYIRADLGNTQADTWIPNALSLVQAVLSPIIATASDTFQARKLLMVGCSTISFIGCAIAPGSKDVYRLIVAQILIGFGFASVALVYAVPSEILPRRWRPMAQAGVNVAAALGACVGPLIIGAFTKADRRNGWRNFYWVQMAIWGTTALCILFGYRPPRRRLDNSTFWQKIAQIDLIGCGLLTTGLTLFLTALNLGGGLYTWTNARVLATLVTGIAILGLFAGYEWKGTKTGILHHDLFAVRTFPLCVGLIMLENFMGFSYIVFYSTLTVNLFENDPWLLVAREQPFWIAAGLSTIPWGYISTKYRTIREPMFIGFLIFTAGFVGFATIQPGDSTNAVIFAGLTGLGFGAPLILVITGVQLSTPHELIATGTGVTTSARAVAATISTAIYAATLTSGLDKNLPKVVEAAVAAGLPPDQARDFLSALMGGLSTGASAAVVEAASMALKQAWADSLRLIYIIAAPFGVVACVVCLFIGDLTGTMTYRVDAPLEKLHVKEQA</sequence>
<gene>
    <name evidence="8" type="ORF">H2200_012779</name>
</gene>
<feature type="transmembrane region" description="Helical" evidence="6">
    <location>
        <begin position="85"/>
        <end position="104"/>
    </location>
</feature>
<dbReference type="PANTHER" id="PTHR23501">
    <property type="entry name" value="MAJOR FACILITATOR SUPERFAMILY"/>
    <property type="match status" value="1"/>
</dbReference>
<evidence type="ECO:0000256" key="2">
    <source>
        <dbReference type="ARBA" id="ARBA00022692"/>
    </source>
</evidence>
<comment type="subcellular location">
    <subcellularLocation>
        <location evidence="1">Membrane</location>
        <topology evidence="1">Multi-pass membrane protein</topology>
    </subcellularLocation>
</comment>
<dbReference type="Pfam" id="PF07690">
    <property type="entry name" value="MFS_1"/>
    <property type="match status" value="1"/>
</dbReference>
<evidence type="ECO:0000313" key="9">
    <source>
        <dbReference type="Proteomes" id="UP001172673"/>
    </source>
</evidence>
<feature type="domain" description="Major facilitator superfamily (MFS) profile" evidence="7">
    <location>
        <begin position="45"/>
        <end position="549"/>
    </location>
</feature>
<comment type="caution">
    <text evidence="8">The sequence shown here is derived from an EMBL/GenBank/DDBJ whole genome shotgun (WGS) entry which is preliminary data.</text>
</comment>
<feature type="transmembrane region" description="Helical" evidence="6">
    <location>
        <begin position="276"/>
        <end position="293"/>
    </location>
</feature>
<feature type="transmembrane region" description="Helical" evidence="6">
    <location>
        <begin position="354"/>
        <end position="370"/>
    </location>
</feature>
<feature type="compositionally biased region" description="Basic and acidic residues" evidence="5">
    <location>
        <begin position="1"/>
        <end position="19"/>
    </location>
</feature>
<keyword evidence="4 6" id="KW-0472">Membrane</keyword>
<dbReference type="PANTHER" id="PTHR23501:SF195">
    <property type="entry name" value="PEP5"/>
    <property type="match status" value="1"/>
</dbReference>
<feature type="transmembrane region" description="Helical" evidence="6">
    <location>
        <begin position="138"/>
        <end position="158"/>
    </location>
</feature>